<feature type="domain" description="Fe/B12 periplasmic-binding" evidence="7">
    <location>
        <begin position="79"/>
        <end position="332"/>
    </location>
</feature>
<protein>
    <submittedName>
        <fullName evidence="8">Iron-siderophore ABC transporter substrate-binding protein</fullName>
    </submittedName>
</protein>
<dbReference type="GO" id="GO:0030288">
    <property type="term" value="C:outer membrane-bounded periplasmic space"/>
    <property type="evidence" value="ECO:0007669"/>
    <property type="project" value="TreeGrafter"/>
</dbReference>
<dbReference type="SUPFAM" id="SSF53807">
    <property type="entry name" value="Helical backbone' metal receptor"/>
    <property type="match status" value="1"/>
</dbReference>
<evidence type="ECO:0000256" key="1">
    <source>
        <dbReference type="ARBA" id="ARBA00004196"/>
    </source>
</evidence>
<evidence type="ECO:0000256" key="6">
    <source>
        <dbReference type="SAM" id="MobiDB-lite"/>
    </source>
</evidence>
<dbReference type="Gene3D" id="3.40.50.1980">
    <property type="entry name" value="Nitrogenase molybdenum iron protein domain"/>
    <property type="match status" value="2"/>
</dbReference>
<evidence type="ECO:0000259" key="7">
    <source>
        <dbReference type="PROSITE" id="PS50983"/>
    </source>
</evidence>
<organism evidence="8 9">
    <name type="scientific">Paenibacillus taichungensis</name>
    <dbReference type="NCBI Taxonomy" id="484184"/>
    <lineage>
        <taxon>Bacteria</taxon>
        <taxon>Bacillati</taxon>
        <taxon>Bacillota</taxon>
        <taxon>Bacilli</taxon>
        <taxon>Bacillales</taxon>
        <taxon>Paenibacillaceae</taxon>
        <taxon>Paenibacillus</taxon>
    </lineage>
</organism>
<comment type="caution">
    <text evidence="8">The sequence shown here is derived from an EMBL/GenBank/DDBJ whole genome shotgun (WGS) entry which is preliminary data.</text>
</comment>
<proteinExistence type="inferred from homology"/>
<dbReference type="GO" id="GO:1901678">
    <property type="term" value="P:iron coordination entity transport"/>
    <property type="evidence" value="ECO:0007669"/>
    <property type="project" value="UniProtKB-ARBA"/>
</dbReference>
<reference evidence="8 9" key="1">
    <citation type="submission" date="2018-04" db="EMBL/GenBank/DDBJ databases">
        <title>Paenibacillus taichungensis Genome sequencing and assembly.</title>
        <authorList>
            <person name="Xu J."/>
            <person name="Rensing C."/>
            <person name="Mazhar H.S."/>
        </authorList>
    </citation>
    <scope>NUCLEOTIDE SEQUENCE [LARGE SCALE GENOMIC DNA]</scope>
    <source>
        <strain evidence="8 9">NC1</strain>
    </source>
</reference>
<keyword evidence="5" id="KW-0175">Coiled coil</keyword>
<sequence>MQVERKRIGMKPWVHFVMLAVLMLVLAGCGNSGSGAASGLAAETAPTEPKQEETVANTGDTRTVKDAYGEVQVPANASRIVVLDIGALDNLLEMGITPVGAPSILAAGDPYPAYLKGTEGIENIGSVNEPSLEAIDALKPDLIIGNKDTHDAIHDQLKQIAPTVFVETLGVTWKENLQLHADAVNKLEEGKKLLDTYQQRIEELKSTLAGKDAKEVSLFRPREDKIQVYLKETFAGTIMEDAGIVRPAAQQDAGFSKDITEEQIADLDGDVIFWFNREPDAFAKLEKSKLWATLKGVQNQAVHPVDWEYWMSGLGIQAVNKVVDDLNTYVAN</sequence>
<dbReference type="PANTHER" id="PTHR30532">
    <property type="entry name" value="IRON III DICITRATE-BINDING PERIPLASMIC PROTEIN"/>
    <property type="match status" value="1"/>
</dbReference>
<dbReference type="AlphaFoldDB" id="A0A329QX57"/>
<dbReference type="Proteomes" id="UP000250642">
    <property type="component" value="Unassembled WGS sequence"/>
</dbReference>
<comment type="similarity">
    <text evidence="2">Belongs to the bacterial solute-binding protein 8 family.</text>
</comment>
<dbReference type="PANTHER" id="PTHR30532:SF25">
    <property type="entry name" value="IRON(III) DICITRATE-BINDING PERIPLASMIC PROTEIN"/>
    <property type="match status" value="1"/>
</dbReference>
<dbReference type="CDD" id="cd01146">
    <property type="entry name" value="FhuD"/>
    <property type="match status" value="1"/>
</dbReference>
<dbReference type="EMBL" id="QEVW01000005">
    <property type="protein sequence ID" value="RAW16781.1"/>
    <property type="molecule type" value="Genomic_DNA"/>
</dbReference>
<feature type="coiled-coil region" evidence="5">
    <location>
        <begin position="187"/>
        <end position="214"/>
    </location>
</feature>
<evidence type="ECO:0000256" key="2">
    <source>
        <dbReference type="ARBA" id="ARBA00008814"/>
    </source>
</evidence>
<dbReference type="PROSITE" id="PS50983">
    <property type="entry name" value="FE_B12_PBP"/>
    <property type="match status" value="1"/>
</dbReference>
<accession>A0A329QX57</accession>
<comment type="subcellular location">
    <subcellularLocation>
        <location evidence="1">Cell envelope</location>
    </subcellularLocation>
</comment>
<dbReference type="Pfam" id="PF01497">
    <property type="entry name" value="Peripla_BP_2"/>
    <property type="match status" value="1"/>
</dbReference>
<evidence type="ECO:0000313" key="8">
    <source>
        <dbReference type="EMBL" id="RAW16781.1"/>
    </source>
</evidence>
<evidence type="ECO:0000256" key="4">
    <source>
        <dbReference type="ARBA" id="ARBA00022729"/>
    </source>
</evidence>
<evidence type="ECO:0000256" key="5">
    <source>
        <dbReference type="SAM" id="Coils"/>
    </source>
</evidence>
<name>A0A329QX57_9BACL</name>
<feature type="region of interest" description="Disordered" evidence="6">
    <location>
        <begin position="37"/>
        <end position="58"/>
    </location>
</feature>
<evidence type="ECO:0000313" key="9">
    <source>
        <dbReference type="Proteomes" id="UP000250642"/>
    </source>
</evidence>
<evidence type="ECO:0000256" key="3">
    <source>
        <dbReference type="ARBA" id="ARBA00022448"/>
    </source>
</evidence>
<keyword evidence="3" id="KW-0813">Transport</keyword>
<dbReference type="InterPro" id="IPR002491">
    <property type="entry name" value="ABC_transptr_periplasmic_BD"/>
</dbReference>
<keyword evidence="4" id="KW-0732">Signal</keyword>
<dbReference type="InterPro" id="IPR051313">
    <property type="entry name" value="Bact_iron-sidero_bind"/>
</dbReference>
<dbReference type="PROSITE" id="PS51257">
    <property type="entry name" value="PROKAR_LIPOPROTEIN"/>
    <property type="match status" value="1"/>
</dbReference>
<gene>
    <name evidence="8" type="ORF">DC345_06665</name>
</gene>